<keyword evidence="3" id="KW-0805">Transcription regulation</keyword>
<dbReference type="GO" id="GO:0000981">
    <property type="term" value="F:DNA-binding transcription factor activity, RNA polymerase II-specific"/>
    <property type="evidence" value="ECO:0007669"/>
    <property type="project" value="TreeGrafter"/>
</dbReference>
<evidence type="ECO:0000313" key="9">
    <source>
        <dbReference type="EMBL" id="CAD7244779.1"/>
    </source>
</evidence>
<dbReference type="InterPro" id="IPR040223">
    <property type="entry name" value="PAR_bZIP"/>
</dbReference>
<evidence type="ECO:0000259" key="8">
    <source>
        <dbReference type="PROSITE" id="PS50217"/>
    </source>
</evidence>
<dbReference type="FunFam" id="1.20.5.170:FF:000025">
    <property type="entry name" value="nuclear factor interleukin-3-regulated protein-like"/>
    <property type="match status" value="1"/>
</dbReference>
<sequence length="147" mass="17518">MASFPPHEKPFAPIPVPQDFYPVPPNRGFRPDYHQVIATSYLAHTLFHPGPRRPRSEKRPIPEELKDERYFERRQRNNLAAKKSRDARKRREDQMAMKAQILEKENAILRAQVVTLREEAYSLKQLLLHKRTQQLQQRHLYVLHPHS</sequence>
<dbReference type="Proteomes" id="UP000677054">
    <property type="component" value="Unassembled WGS sequence"/>
</dbReference>
<dbReference type="EMBL" id="CAJPEV010000709">
    <property type="protein sequence ID" value="CAG0887807.1"/>
    <property type="molecule type" value="Genomic_DNA"/>
</dbReference>
<evidence type="ECO:0000256" key="6">
    <source>
        <dbReference type="ARBA" id="ARBA00023242"/>
    </source>
</evidence>
<keyword evidence="5" id="KW-0804">Transcription</keyword>
<dbReference type="CDD" id="cd14695">
    <property type="entry name" value="bZIP_HLF"/>
    <property type="match status" value="1"/>
</dbReference>
<dbReference type="GO" id="GO:0005634">
    <property type="term" value="C:nucleus"/>
    <property type="evidence" value="ECO:0007669"/>
    <property type="project" value="UniProtKB-SubCell"/>
</dbReference>
<proteinExistence type="inferred from homology"/>
<feature type="domain" description="BZIP" evidence="8">
    <location>
        <begin position="67"/>
        <end position="127"/>
    </location>
</feature>
<evidence type="ECO:0000256" key="1">
    <source>
        <dbReference type="ARBA" id="ARBA00004123"/>
    </source>
</evidence>
<evidence type="ECO:0000256" key="2">
    <source>
        <dbReference type="ARBA" id="ARBA00006079"/>
    </source>
</evidence>
<protein>
    <recommendedName>
        <fullName evidence="8">BZIP domain-containing protein</fullName>
    </recommendedName>
</protein>
<dbReference type="SUPFAM" id="SSF57959">
    <property type="entry name" value="Leucine zipper domain"/>
    <property type="match status" value="1"/>
</dbReference>
<dbReference type="AlphaFoldDB" id="A0A7R8XCK1"/>
<dbReference type="EMBL" id="LR900226">
    <property type="protein sequence ID" value="CAD7244779.1"/>
    <property type="molecule type" value="Genomic_DNA"/>
</dbReference>
<evidence type="ECO:0000256" key="5">
    <source>
        <dbReference type="ARBA" id="ARBA00023163"/>
    </source>
</evidence>
<dbReference type="InterPro" id="IPR046347">
    <property type="entry name" value="bZIP_sf"/>
</dbReference>
<evidence type="ECO:0000313" key="10">
    <source>
        <dbReference type="Proteomes" id="UP000677054"/>
    </source>
</evidence>
<dbReference type="OrthoDB" id="6022300at2759"/>
<dbReference type="PROSITE" id="PS50217">
    <property type="entry name" value="BZIP"/>
    <property type="match status" value="1"/>
</dbReference>
<organism evidence="9">
    <name type="scientific">Darwinula stevensoni</name>
    <dbReference type="NCBI Taxonomy" id="69355"/>
    <lineage>
        <taxon>Eukaryota</taxon>
        <taxon>Metazoa</taxon>
        <taxon>Ecdysozoa</taxon>
        <taxon>Arthropoda</taxon>
        <taxon>Crustacea</taxon>
        <taxon>Oligostraca</taxon>
        <taxon>Ostracoda</taxon>
        <taxon>Podocopa</taxon>
        <taxon>Podocopida</taxon>
        <taxon>Darwinulocopina</taxon>
        <taxon>Darwinuloidea</taxon>
        <taxon>Darwinulidae</taxon>
        <taxon>Darwinula</taxon>
    </lineage>
</organism>
<dbReference type="PANTHER" id="PTHR11988:SF55">
    <property type="entry name" value="BZIP DOMAIN-CONTAINING PROTEIN"/>
    <property type="match status" value="1"/>
</dbReference>
<comment type="similarity">
    <text evidence="2">Belongs to the bZIP family. NFIL3 subfamily.</text>
</comment>
<gene>
    <name evidence="9" type="ORF">DSTB1V02_LOCUS4666</name>
</gene>
<dbReference type="InterPro" id="IPR004827">
    <property type="entry name" value="bZIP"/>
</dbReference>
<dbReference type="Gene3D" id="1.20.5.170">
    <property type="match status" value="1"/>
</dbReference>
<evidence type="ECO:0000256" key="3">
    <source>
        <dbReference type="ARBA" id="ARBA00023015"/>
    </source>
</evidence>
<dbReference type="GO" id="GO:0000978">
    <property type="term" value="F:RNA polymerase II cis-regulatory region sequence-specific DNA binding"/>
    <property type="evidence" value="ECO:0007669"/>
    <property type="project" value="TreeGrafter"/>
</dbReference>
<dbReference type="SMART" id="SM00338">
    <property type="entry name" value="BRLZ"/>
    <property type="match status" value="1"/>
</dbReference>
<keyword evidence="4" id="KW-0238">DNA-binding</keyword>
<dbReference type="PANTHER" id="PTHR11988">
    <property type="entry name" value="THYROTROPH EMBRYONIC FACTOR RELATED"/>
    <property type="match status" value="1"/>
</dbReference>
<evidence type="ECO:0000256" key="4">
    <source>
        <dbReference type="ARBA" id="ARBA00023125"/>
    </source>
</evidence>
<dbReference type="Pfam" id="PF07716">
    <property type="entry name" value="bZIP_2"/>
    <property type="match status" value="1"/>
</dbReference>
<accession>A0A7R8XCK1</accession>
<comment type="subcellular location">
    <subcellularLocation>
        <location evidence="1">Nucleus</location>
    </subcellularLocation>
</comment>
<keyword evidence="6" id="KW-0539">Nucleus</keyword>
<reference evidence="9" key="1">
    <citation type="submission" date="2020-11" db="EMBL/GenBank/DDBJ databases">
        <authorList>
            <person name="Tran Van P."/>
        </authorList>
    </citation>
    <scope>NUCLEOTIDE SEQUENCE</scope>
</reference>
<evidence type="ECO:0000256" key="7">
    <source>
        <dbReference type="SAM" id="MobiDB-lite"/>
    </source>
</evidence>
<keyword evidence="10" id="KW-1185">Reference proteome</keyword>
<name>A0A7R8XCK1_9CRUS</name>
<feature type="region of interest" description="Disordered" evidence="7">
    <location>
        <begin position="74"/>
        <end position="93"/>
    </location>
</feature>